<feature type="transmembrane region" description="Helical" evidence="3">
    <location>
        <begin position="173"/>
        <end position="195"/>
    </location>
</feature>
<feature type="transmembrane region" description="Helical" evidence="3">
    <location>
        <begin position="44"/>
        <end position="63"/>
    </location>
</feature>
<evidence type="ECO:0000259" key="4">
    <source>
        <dbReference type="Pfam" id="PF00892"/>
    </source>
</evidence>
<feature type="transmembrane region" description="Helical" evidence="3">
    <location>
        <begin position="83"/>
        <end position="106"/>
    </location>
</feature>
<feature type="domain" description="EamA" evidence="4">
    <location>
        <begin position="44"/>
        <end position="188"/>
    </location>
</feature>
<dbReference type="InterPro" id="IPR037185">
    <property type="entry name" value="EmrE-like"/>
</dbReference>
<gene>
    <name evidence="5" type="ORF">HMPREF0762_00465</name>
</gene>
<feature type="transmembrane region" description="Helical" evidence="3">
    <location>
        <begin position="324"/>
        <end position="340"/>
    </location>
</feature>
<dbReference type="EMBL" id="ACUX02000005">
    <property type="protein sequence ID" value="EEZ61831.1"/>
    <property type="molecule type" value="Genomic_DNA"/>
</dbReference>
<dbReference type="eggNOG" id="COG0697">
    <property type="taxonomic scope" value="Bacteria"/>
</dbReference>
<feature type="transmembrane region" description="Helical" evidence="3">
    <location>
        <begin position="145"/>
        <end position="166"/>
    </location>
</feature>
<feature type="compositionally biased region" description="Basic and acidic residues" evidence="2">
    <location>
        <begin position="373"/>
        <end position="389"/>
    </location>
</feature>
<evidence type="ECO:0000256" key="1">
    <source>
        <dbReference type="ARBA" id="ARBA00007362"/>
    </source>
</evidence>
<evidence type="ECO:0000256" key="3">
    <source>
        <dbReference type="SAM" id="Phobius"/>
    </source>
</evidence>
<dbReference type="SUPFAM" id="SSF103481">
    <property type="entry name" value="Multidrug resistance efflux transporter EmrE"/>
    <property type="match status" value="2"/>
</dbReference>
<sequence>MFGRRPARFTEFLPFFFKEGIMEDRTVQPASASEHGDYQMNRKWGTIAMLLSATGMGLVPLLSRAATRVDFFDGTAGLNAGDSVGAFMATGRMTMGIVFFVILMLATRKTGVFKKLKLTPAIALGGLMIGLSLACYVTSTLMTSVANAVLFIYTGPVFCVILARIFRKEPMHALQWICLAAVFVGMLFAEGLMGFGDGGFRVDFSLEMSTAEFPQKGLGDIFGLLSGVFYGASMFFNGYRKDADTTARGVWNFIFAAVGAGTLTLVMNFLGTSGITAPTWALGLNLTTANWISAVVFWIVCGPVALGLLLAAGRNLPAADYSTIAYWEVPVALFIGLVIFGEAFTVNTIIGTILIVGGGAIPAVKGMTAARKQSKESAEGGEGDDRRNDNAYAAAGVQSN</sequence>
<dbReference type="HOGENOM" id="CLU_066008_0_0_11"/>
<evidence type="ECO:0000313" key="5">
    <source>
        <dbReference type="EMBL" id="EEZ61831.1"/>
    </source>
</evidence>
<keyword evidence="3" id="KW-0812">Transmembrane</keyword>
<dbReference type="InterPro" id="IPR000620">
    <property type="entry name" value="EamA_dom"/>
</dbReference>
<comment type="caution">
    <text evidence="5">The sequence shown here is derived from an EMBL/GenBank/DDBJ whole genome shotgun (WGS) entry which is preliminary data.</text>
</comment>
<feature type="transmembrane region" description="Helical" evidence="3">
    <location>
        <begin position="221"/>
        <end position="239"/>
    </location>
</feature>
<organism evidence="5 6">
    <name type="scientific">Slackia exigua (strain ATCC 700122 / DSM 15923 / CIP 105133 / JCM 11022 / KCTC 5966 / S-7)</name>
    <dbReference type="NCBI Taxonomy" id="649764"/>
    <lineage>
        <taxon>Bacteria</taxon>
        <taxon>Bacillati</taxon>
        <taxon>Actinomycetota</taxon>
        <taxon>Coriobacteriia</taxon>
        <taxon>Eggerthellales</taxon>
        <taxon>Eggerthellaceae</taxon>
        <taxon>Slackia</taxon>
    </lineage>
</organism>
<feature type="transmembrane region" description="Helical" evidence="3">
    <location>
        <begin position="118"/>
        <end position="139"/>
    </location>
</feature>
<keyword evidence="3" id="KW-0472">Membrane</keyword>
<feature type="transmembrane region" description="Helical" evidence="3">
    <location>
        <begin position="251"/>
        <end position="271"/>
    </location>
</feature>
<comment type="similarity">
    <text evidence="1">Belongs to the EamA transporter family.</text>
</comment>
<feature type="transmembrane region" description="Helical" evidence="3">
    <location>
        <begin position="291"/>
        <end position="312"/>
    </location>
</feature>
<keyword evidence="3" id="KW-1133">Transmembrane helix</keyword>
<dbReference type="Proteomes" id="UP000006001">
    <property type="component" value="Unassembled WGS sequence"/>
</dbReference>
<dbReference type="STRING" id="649764.HMPREF0762_00465"/>
<dbReference type="Pfam" id="PF00892">
    <property type="entry name" value="EamA"/>
    <property type="match status" value="1"/>
</dbReference>
<reference evidence="5" key="1">
    <citation type="submission" date="2009-10" db="EMBL/GenBank/DDBJ databases">
        <authorList>
            <person name="Weinstock G."/>
            <person name="Sodergren E."/>
            <person name="Clifton S."/>
            <person name="Fulton L."/>
            <person name="Fulton B."/>
            <person name="Courtney L."/>
            <person name="Fronick C."/>
            <person name="Harrison M."/>
            <person name="Strong C."/>
            <person name="Farmer C."/>
            <person name="Delahaunty K."/>
            <person name="Markovic C."/>
            <person name="Hall O."/>
            <person name="Minx P."/>
            <person name="Tomlinson C."/>
            <person name="Mitreva M."/>
            <person name="Nelson J."/>
            <person name="Hou S."/>
            <person name="Wollam A."/>
            <person name="Pepin K.H."/>
            <person name="Johnson M."/>
            <person name="Bhonagiri V."/>
            <person name="Nash W.E."/>
            <person name="Warren W."/>
            <person name="Chinwalla A."/>
            <person name="Mardis E.R."/>
            <person name="Wilson R.K."/>
        </authorList>
    </citation>
    <scope>NUCLEOTIDE SEQUENCE [LARGE SCALE GENOMIC DNA]</scope>
    <source>
        <strain evidence="5">ATCC 700122</strain>
    </source>
</reference>
<proteinExistence type="inferred from homology"/>
<protein>
    <submittedName>
        <fullName evidence="5">Membrane protein</fullName>
    </submittedName>
</protein>
<accession>D0WFE7</accession>
<feature type="compositionally biased region" description="Low complexity" evidence="2">
    <location>
        <begin position="390"/>
        <end position="400"/>
    </location>
</feature>
<dbReference type="GO" id="GO:0016020">
    <property type="term" value="C:membrane"/>
    <property type="evidence" value="ECO:0007669"/>
    <property type="project" value="InterPro"/>
</dbReference>
<dbReference type="AlphaFoldDB" id="D0WFE7"/>
<keyword evidence="6" id="KW-1185">Reference proteome</keyword>
<dbReference type="PANTHER" id="PTHR22911">
    <property type="entry name" value="ACYL-MALONYL CONDENSING ENZYME-RELATED"/>
    <property type="match status" value="1"/>
</dbReference>
<name>D0WFE7_SLAES</name>
<feature type="transmembrane region" description="Helical" evidence="3">
    <location>
        <begin position="346"/>
        <end position="364"/>
    </location>
</feature>
<evidence type="ECO:0000256" key="2">
    <source>
        <dbReference type="SAM" id="MobiDB-lite"/>
    </source>
</evidence>
<feature type="region of interest" description="Disordered" evidence="2">
    <location>
        <begin position="372"/>
        <end position="400"/>
    </location>
</feature>
<evidence type="ECO:0000313" key="6">
    <source>
        <dbReference type="Proteomes" id="UP000006001"/>
    </source>
</evidence>